<gene>
    <name evidence="1" type="ORF">OSB04_012152</name>
</gene>
<accession>A0AA38TIE5</accession>
<sequence>MDTGSTFHMTSTPRNLSFYFNMSNKHGFPIGDTPMRCNSQGVLAPTFCSCKSKVKRSKVSSTESLQKKKTAEDFRRRSNSASVKSYFLPNGYLNMCESRDYLNRLTFDVKDWTTCHDLRKLSVLMAANSNSSFMSIESQSKPPTLNREEFQQWKIWMIYFFEGIHPKIAEYLHNPPYIPVQLIPRVIASATTPEIPEYYPHKL</sequence>
<dbReference type="Proteomes" id="UP001172457">
    <property type="component" value="Chromosome 3"/>
</dbReference>
<name>A0AA38TIE5_9ASTR</name>
<reference evidence="1" key="1">
    <citation type="submission" date="2023-03" db="EMBL/GenBank/DDBJ databases">
        <title>Chromosome-scale reference genome and RAD-based genetic map of yellow starthistle (Centaurea solstitialis) reveal putative structural variation and QTLs associated with invader traits.</title>
        <authorList>
            <person name="Reatini B."/>
            <person name="Cang F.A."/>
            <person name="Jiang Q."/>
            <person name="Mckibben M.T.W."/>
            <person name="Barker M.S."/>
            <person name="Rieseberg L.H."/>
            <person name="Dlugosch K.M."/>
        </authorList>
    </citation>
    <scope>NUCLEOTIDE SEQUENCE</scope>
    <source>
        <strain evidence="1">CAN-66</strain>
        <tissue evidence="1">Leaf</tissue>
    </source>
</reference>
<organism evidence="1 2">
    <name type="scientific">Centaurea solstitialis</name>
    <name type="common">yellow star-thistle</name>
    <dbReference type="NCBI Taxonomy" id="347529"/>
    <lineage>
        <taxon>Eukaryota</taxon>
        <taxon>Viridiplantae</taxon>
        <taxon>Streptophyta</taxon>
        <taxon>Embryophyta</taxon>
        <taxon>Tracheophyta</taxon>
        <taxon>Spermatophyta</taxon>
        <taxon>Magnoliopsida</taxon>
        <taxon>eudicotyledons</taxon>
        <taxon>Gunneridae</taxon>
        <taxon>Pentapetalae</taxon>
        <taxon>asterids</taxon>
        <taxon>campanulids</taxon>
        <taxon>Asterales</taxon>
        <taxon>Asteraceae</taxon>
        <taxon>Carduoideae</taxon>
        <taxon>Cardueae</taxon>
        <taxon>Centaureinae</taxon>
        <taxon>Centaurea</taxon>
    </lineage>
</organism>
<dbReference type="EMBL" id="JARYMX010000003">
    <property type="protein sequence ID" value="KAJ9557538.1"/>
    <property type="molecule type" value="Genomic_DNA"/>
</dbReference>
<keyword evidence="2" id="KW-1185">Reference proteome</keyword>
<evidence type="ECO:0000313" key="2">
    <source>
        <dbReference type="Proteomes" id="UP001172457"/>
    </source>
</evidence>
<dbReference type="AlphaFoldDB" id="A0AA38TIE5"/>
<comment type="caution">
    <text evidence="1">The sequence shown here is derived from an EMBL/GenBank/DDBJ whole genome shotgun (WGS) entry which is preliminary data.</text>
</comment>
<proteinExistence type="predicted"/>
<protein>
    <submittedName>
        <fullName evidence="1">Uncharacterized protein</fullName>
    </submittedName>
</protein>
<evidence type="ECO:0000313" key="1">
    <source>
        <dbReference type="EMBL" id="KAJ9557538.1"/>
    </source>
</evidence>